<dbReference type="PANTHER" id="PTHR33164:SF5">
    <property type="entry name" value="ORGANIC HYDROPEROXIDE RESISTANCE TRANSCRIPTIONAL REGULATOR"/>
    <property type="match status" value="1"/>
</dbReference>
<dbReference type="GO" id="GO:0006950">
    <property type="term" value="P:response to stress"/>
    <property type="evidence" value="ECO:0007669"/>
    <property type="project" value="TreeGrafter"/>
</dbReference>
<comment type="subcellular location">
    <subcellularLocation>
        <location evidence="1">Cytoplasm</location>
    </subcellularLocation>
</comment>
<dbReference type="InterPro" id="IPR036390">
    <property type="entry name" value="WH_DNA-bd_sf"/>
</dbReference>
<dbReference type="GO" id="GO:0003700">
    <property type="term" value="F:DNA-binding transcription factor activity"/>
    <property type="evidence" value="ECO:0007669"/>
    <property type="project" value="InterPro"/>
</dbReference>
<dbReference type="PRINTS" id="PR00598">
    <property type="entry name" value="HTHMARR"/>
</dbReference>
<dbReference type="InterPro" id="IPR036388">
    <property type="entry name" value="WH-like_DNA-bd_sf"/>
</dbReference>
<gene>
    <name evidence="8" type="ORF">C8N35_101738</name>
</gene>
<evidence type="ECO:0000256" key="5">
    <source>
        <dbReference type="ARBA" id="ARBA00023163"/>
    </source>
</evidence>
<dbReference type="Proteomes" id="UP000244081">
    <property type="component" value="Unassembled WGS sequence"/>
</dbReference>
<evidence type="ECO:0000256" key="3">
    <source>
        <dbReference type="ARBA" id="ARBA00023015"/>
    </source>
</evidence>
<dbReference type="InterPro" id="IPR039422">
    <property type="entry name" value="MarR/SlyA-like"/>
</dbReference>
<sequence length="179" mass="19256">MTRHDKTATECATKTPAPDASSEPSSADLLRLDNFLCFSVYATGHAFNRVYKPLLDELGLTYPQFLVMAALWEGDDRTIGSLGGALGLESSTLTPLVKRLETAGLLVRRRDTRDERVVRVSLTEKGHALRDAAGGIPACVFEATGMGLAELVALKAGLERLRKGLTAYAQDHGEPGDGR</sequence>
<dbReference type="SUPFAM" id="SSF46785">
    <property type="entry name" value="Winged helix' DNA-binding domain"/>
    <property type="match status" value="1"/>
</dbReference>
<reference evidence="8 9" key="1">
    <citation type="submission" date="2018-04" db="EMBL/GenBank/DDBJ databases">
        <title>Genomic Encyclopedia of Archaeal and Bacterial Type Strains, Phase II (KMG-II): from individual species to whole genera.</title>
        <authorList>
            <person name="Goeker M."/>
        </authorList>
    </citation>
    <scope>NUCLEOTIDE SEQUENCE [LARGE SCALE GENOMIC DNA]</scope>
    <source>
        <strain evidence="8 9">DSM 23382</strain>
    </source>
</reference>
<keyword evidence="5" id="KW-0804">Transcription</keyword>
<proteinExistence type="predicted"/>
<dbReference type="PROSITE" id="PS50995">
    <property type="entry name" value="HTH_MARR_2"/>
    <property type="match status" value="1"/>
</dbReference>
<evidence type="ECO:0000259" key="7">
    <source>
        <dbReference type="PROSITE" id="PS50995"/>
    </source>
</evidence>
<name>A0A2T5VG06_9HYPH</name>
<dbReference type="InterPro" id="IPR000835">
    <property type="entry name" value="HTH_MarR-typ"/>
</dbReference>
<evidence type="ECO:0000256" key="1">
    <source>
        <dbReference type="ARBA" id="ARBA00004496"/>
    </source>
</evidence>
<dbReference type="OrthoDB" id="9806864at2"/>
<evidence type="ECO:0000313" key="8">
    <source>
        <dbReference type="EMBL" id="PTW62691.1"/>
    </source>
</evidence>
<feature type="domain" description="HTH marR-type" evidence="7">
    <location>
        <begin position="33"/>
        <end position="163"/>
    </location>
</feature>
<comment type="caution">
    <text evidence="8">The sequence shown here is derived from an EMBL/GenBank/DDBJ whole genome shotgun (WGS) entry which is preliminary data.</text>
</comment>
<dbReference type="SMART" id="SM00347">
    <property type="entry name" value="HTH_MARR"/>
    <property type="match status" value="1"/>
</dbReference>
<evidence type="ECO:0000313" key="9">
    <source>
        <dbReference type="Proteomes" id="UP000244081"/>
    </source>
</evidence>
<accession>A0A2T5VG06</accession>
<dbReference type="Pfam" id="PF22381">
    <property type="entry name" value="Staph_reg_Sar_Rot"/>
    <property type="match status" value="1"/>
</dbReference>
<dbReference type="InterPro" id="IPR055166">
    <property type="entry name" value="Transc_reg_Sar_Rot_HTH"/>
</dbReference>
<feature type="compositionally biased region" description="Low complexity" evidence="6">
    <location>
        <begin position="16"/>
        <end position="25"/>
    </location>
</feature>
<dbReference type="EMBL" id="QAYG01000001">
    <property type="protein sequence ID" value="PTW62691.1"/>
    <property type="molecule type" value="Genomic_DNA"/>
</dbReference>
<evidence type="ECO:0000256" key="6">
    <source>
        <dbReference type="SAM" id="MobiDB-lite"/>
    </source>
</evidence>
<organism evidence="8 9">
    <name type="scientific">Breoghania corrubedonensis</name>
    <dbReference type="NCBI Taxonomy" id="665038"/>
    <lineage>
        <taxon>Bacteria</taxon>
        <taxon>Pseudomonadati</taxon>
        <taxon>Pseudomonadota</taxon>
        <taxon>Alphaproteobacteria</taxon>
        <taxon>Hyphomicrobiales</taxon>
        <taxon>Stappiaceae</taxon>
        <taxon>Breoghania</taxon>
    </lineage>
</organism>
<dbReference type="AlphaFoldDB" id="A0A2T5VG06"/>
<keyword evidence="4" id="KW-0238">DNA-binding</keyword>
<dbReference type="PANTHER" id="PTHR33164">
    <property type="entry name" value="TRANSCRIPTIONAL REGULATOR, MARR FAMILY"/>
    <property type="match status" value="1"/>
</dbReference>
<protein>
    <submittedName>
        <fullName evidence="8">MarR family transcriptional regulator</fullName>
    </submittedName>
</protein>
<dbReference type="Gene3D" id="1.10.10.10">
    <property type="entry name" value="Winged helix-like DNA-binding domain superfamily/Winged helix DNA-binding domain"/>
    <property type="match status" value="1"/>
</dbReference>
<keyword evidence="3" id="KW-0805">Transcription regulation</keyword>
<keyword evidence="2" id="KW-0963">Cytoplasm</keyword>
<evidence type="ECO:0000256" key="2">
    <source>
        <dbReference type="ARBA" id="ARBA00022490"/>
    </source>
</evidence>
<dbReference type="FunFam" id="1.10.10.10:FF:000163">
    <property type="entry name" value="MarR family transcriptional regulator"/>
    <property type="match status" value="1"/>
</dbReference>
<dbReference type="GO" id="GO:0005737">
    <property type="term" value="C:cytoplasm"/>
    <property type="evidence" value="ECO:0007669"/>
    <property type="project" value="UniProtKB-SubCell"/>
</dbReference>
<feature type="region of interest" description="Disordered" evidence="6">
    <location>
        <begin position="1"/>
        <end position="25"/>
    </location>
</feature>
<dbReference type="GO" id="GO:0003677">
    <property type="term" value="F:DNA binding"/>
    <property type="evidence" value="ECO:0007669"/>
    <property type="project" value="UniProtKB-KW"/>
</dbReference>
<evidence type="ECO:0000256" key="4">
    <source>
        <dbReference type="ARBA" id="ARBA00023125"/>
    </source>
</evidence>
<keyword evidence="9" id="KW-1185">Reference proteome</keyword>